<gene>
    <name evidence="2" type="ordered locus">BN4_10165</name>
</gene>
<dbReference type="eggNOG" id="ENOG5032DS4">
    <property type="taxonomic scope" value="Bacteria"/>
</dbReference>
<evidence type="ECO:0008006" key="4">
    <source>
        <dbReference type="Google" id="ProtNLM"/>
    </source>
</evidence>
<evidence type="ECO:0000313" key="3">
    <source>
        <dbReference type="Proteomes" id="UP000011724"/>
    </source>
</evidence>
<sequence length="109" mass="13084">MSFPFLSFFMADFFDFLDSPVWRGWPFNSGYGEQIGPAIARMIFVSFIFIAIILFLRLLYGPNGFFRDKEMDREAEEERIKERKELKALFEKGEITEFEYEIKLKRLEE</sequence>
<protein>
    <recommendedName>
        <fullName evidence="4">SHOCT domain-containing protein</fullName>
    </recommendedName>
</protein>
<reference evidence="3" key="2">
    <citation type="journal article" date="2013" name="Stand. Genomic Sci.">
        <title>Complete genome sequence of Desulfocapsa sulfexigens, a marine deltaproteobacterium specialized in disproportionating inorganic sulfur compounds.</title>
        <authorList>
            <person name="Finster K.W."/>
            <person name="Kjeldsen K.U."/>
            <person name="Kube M."/>
            <person name="Reinhardt R."/>
            <person name="Mussmann M."/>
            <person name="Amann R."/>
            <person name="Schreiber L."/>
        </authorList>
    </citation>
    <scope>NUCLEOTIDE SEQUENCE [LARGE SCALE GENOMIC DNA]</scope>
    <source>
        <strain evidence="3">DSM 10523 / SB164P1</strain>
    </source>
</reference>
<dbReference type="EMBL" id="FO203427">
    <property type="protein sequence ID" value="CCH47405.1"/>
    <property type="molecule type" value="Genomic_DNA"/>
</dbReference>
<accession>M1WL81</accession>
<reference evidence="2 3" key="1">
    <citation type="journal article" date="2013" name="PLoS ONE">
        <title>The first genomic and proteomic characterization of a deep-sea sulfate reducer: insights into the piezophilic lifestyle of Desulfovibrio piezophilus.</title>
        <authorList>
            <person name="Pradel N."/>
            <person name="Ji B."/>
            <person name="Gimenez G."/>
            <person name="Talla E."/>
            <person name="Lenoble P."/>
            <person name="Garel M."/>
            <person name="Tamburini C."/>
            <person name="Fourquet P."/>
            <person name="Lebrun R."/>
            <person name="Bertin P."/>
            <person name="Denis Y."/>
            <person name="Pophillat M."/>
            <person name="Barbe V."/>
            <person name="Ollivier B."/>
            <person name="Dolla A."/>
        </authorList>
    </citation>
    <scope>NUCLEOTIDE SEQUENCE [LARGE SCALE GENOMIC DNA]</scope>
    <source>
        <strain evidence="3">DSM 10523 / SB164P1</strain>
    </source>
</reference>
<dbReference type="BioCyc" id="DPIE1322246:BN4_RS00875-MONOMER"/>
<dbReference type="STRING" id="1322246.BN4_10165"/>
<dbReference type="AlphaFoldDB" id="M1WL81"/>
<dbReference type="PATRIC" id="fig|879567.3.peg.171"/>
<keyword evidence="1" id="KW-0812">Transmembrane</keyword>
<dbReference type="RefSeq" id="WP_015413460.1">
    <property type="nucleotide sequence ID" value="NC_020409.1"/>
</dbReference>
<keyword evidence="3" id="KW-1185">Reference proteome</keyword>
<evidence type="ECO:0000256" key="1">
    <source>
        <dbReference type="SAM" id="Phobius"/>
    </source>
</evidence>
<keyword evidence="1" id="KW-1133">Transmembrane helix</keyword>
<dbReference type="Proteomes" id="UP000011724">
    <property type="component" value="Chromosome"/>
</dbReference>
<dbReference type="KEGG" id="dpi:BN4_10165"/>
<proteinExistence type="predicted"/>
<evidence type="ECO:0000313" key="2">
    <source>
        <dbReference type="EMBL" id="CCH47405.1"/>
    </source>
</evidence>
<organism evidence="2 3">
    <name type="scientific">Pseudodesulfovibrio piezophilus (strain DSM 21447 / JCM 15486 / C1TLV30)</name>
    <name type="common">Desulfovibrio piezophilus</name>
    <dbReference type="NCBI Taxonomy" id="1322246"/>
    <lineage>
        <taxon>Bacteria</taxon>
        <taxon>Pseudomonadati</taxon>
        <taxon>Thermodesulfobacteriota</taxon>
        <taxon>Desulfovibrionia</taxon>
        <taxon>Desulfovibrionales</taxon>
        <taxon>Desulfovibrionaceae</taxon>
    </lineage>
</organism>
<feature type="transmembrane region" description="Helical" evidence="1">
    <location>
        <begin position="38"/>
        <end position="60"/>
    </location>
</feature>
<name>M1WL81_PSEP2</name>
<keyword evidence="1" id="KW-0472">Membrane</keyword>
<dbReference type="HOGENOM" id="CLU_2192727_0_0_7"/>